<dbReference type="EMBL" id="NIQC01000005">
    <property type="protein sequence ID" value="OWZ84360.1"/>
    <property type="molecule type" value="Genomic_DNA"/>
</dbReference>
<reference evidence="2 3" key="1">
    <citation type="submission" date="2017-06" db="EMBL/GenBank/DDBJ databases">
        <title>Draft Genome Sequence of Natranaerobius trueperi halophilic, alkalithermophilic bacteria from soda lakes.</title>
        <authorList>
            <person name="Zhao B."/>
        </authorList>
    </citation>
    <scope>NUCLEOTIDE SEQUENCE [LARGE SCALE GENOMIC DNA]</scope>
    <source>
        <strain evidence="2 3">DSM 18760</strain>
    </source>
</reference>
<feature type="transmembrane region" description="Helical" evidence="1">
    <location>
        <begin position="12"/>
        <end position="33"/>
    </location>
</feature>
<accession>A0A226C1V9</accession>
<comment type="caution">
    <text evidence="2">The sequence shown here is derived from an EMBL/GenBank/DDBJ whole genome shotgun (WGS) entry which is preliminary data.</text>
</comment>
<keyword evidence="1" id="KW-0812">Transmembrane</keyword>
<evidence type="ECO:0000313" key="3">
    <source>
        <dbReference type="Proteomes" id="UP000214588"/>
    </source>
</evidence>
<evidence type="ECO:0008006" key="4">
    <source>
        <dbReference type="Google" id="ProtNLM"/>
    </source>
</evidence>
<organism evidence="2 3">
    <name type="scientific">Natranaerobius trueperi</name>
    <dbReference type="NCBI Taxonomy" id="759412"/>
    <lineage>
        <taxon>Bacteria</taxon>
        <taxon>Bacillati</taxon>
        <taxon>Bacillota</taxon>
        <taxon>Clostridia</taxon>
        <taxon>Natranaerobiales</taxon>
        <taxon>Natranaerobiaceae</taxon>
        <taxon>Natranaerobius</taxon>
    </lineage>
</organism>
<feature type="transmembrane region" description="Helical" evidence="1">
    <location>
        <begin position="53"/>
        <end position="81"/>
    </location>
</feature>
<keyword evidence="3" id="KW-1185">Reference proteome</keyword>
<name>A0A226C1V9_9FIRM</name>
<proteinExistence type="predicted"/>
<sequence>MKENNFFVKGPLVALIVSVPLNIVEYLGTIVGVNNYPIWDIAASIYFSQNNVFNMYGFIIGLVSHLTAVAVLGAGIEYVIYFTGREYYLFKGLIIGLVFYVVLFGILLHSGLFNIIPVTGVEYIFHLILHIIFGVLTTWLIVKFKRNSR</sequence>
<protein>
    <recommendedName>
        <fullName evidence="4">DUF1440 domain-containing protein</fullName>
    </recommendedName>
</protein>
<feature type="transmembrane region" description="Helical" evidence="1">
    <location>
        <begin position="123"/>
        <end position="142"/>
    </location>
</feature>
<evidence type="ECO:0000256" key="1">
    <source>
        <dbReference type="SAM" id="Phobius"/>
    </source>
</evidence>
<dbReference type="OrthoDB" id="1798220at2"/>
<evidence type="ECO:0000313" key="2">
    <source>
        <dbReference type="EMBL" id="OWZ84360.1"/>
    </source>
</evidence>
<feature type="transmembrane region" description="Helical" evidence="1">
    <location>
        <begin position="93"/>
        <end position="117"/>
    </location>
</feature>
<keyword evidence="1" id="KW-1133">Transmembrane helix</keyword>
<dbReference type="AlphaFoldDB" id="A0A226C1V9"/>
<dbReference type="Proteomes" id="UP000214588">
    <property type="component" value="Unassembled WGS sequence"/>
</dbReference>
<dbReference type="RefSeq" id="WP_089022934.1">
    <property type="nucleotide sequence ID" value="NZ_NIQC01000005.1"/>
</dbReference>
<gene>
    <name evidence="2" type="ORF">CDO51_03610</name>
</gene>
<keyword evidence="1" id="KW-0472">Membrane</keyword>